<keyword evidence="2" id="KW-1185">Reference proteome</keyword>
<dbReference type="AlphaFoldDB" id="A0A7K3M845"/>
<dbReference type="SUPFAM" id="SSF109854">
    <property type="entry name" value="DinB/YfiT-like putative metalloenzymes"/>
    <property type="match status" value="1"/>
</dbReference>
<accession>A0A7K3M845</accession>
<organism evidence="1 2">
    <name type="scientific">Phytoactinopolyspora mesophila</name>
    <dbReference type="NCBI Taxonomy" id="2650750"/>
    <lineage>
        <taxon>Bacteria</taxon>
        <taxon>Bacillati</taxon>
        <taxon>Actinomycetota</taxon>
        <taxon>Actinomycetes</taxon>
        <taxon>Jiangellales</taxon>
        <taxon>Jiangellaceae</taxon>
        <taxon>Phytoactinopolyspora</taxon>
    </lineage>
</organism>
<reference evidence="1 2" key="1">
    <citation type="submission" date="2019-11" db="EMBL/GenBank/DDBJ databases">
        <authorList>
            <person name="Li X.-J."/>
            <person name="Feng X.-M."/>
        </authorList>
    </citation>
    <scope>NUCLEOTIDE SEQUENCE [LARGE SCALE GENOMIC DNA]</scope>
    <source>
        <strain evidence="1 2">XMNu-373</strain>
    </source>
</reference>
<dbReference type="InterPro" id="IPR034660">
    <property type="entry name" value="DinB/YfiT-like"/>
</dbReference>
<proteinExistence type="predicted"/>
<gene>
    <name evidence="1" type="ORF">F7O44_19035</name>
</gene>
<evidence type="ECO:0000313" key="1">
    <source>
        <dbReference type="EMBL" id="NDL59167.1"/>
    </source>
</evidence>
<evidence type="ECO:0000313" key="2">
    <source>
        <dbReference type="Proteomes" id="UP000460435"/>
    </source>
</evidence>
<dbReference type="Pfam" id="PF04978">
    <property type="entry name" value="MST"/>
    <property type="match status" value="1"/>
</dbReference>
<protein>
    <submittedName>
        <fullName evidence="1">DUF664 domain-containing protein</fullName>
    </submittedName>
</protein>
<dbReference type="Gene3D" id="1.20.120.450">
    <property type="entry name" value="dinb family like domain"/>
    <property type="match status" value="1"/>
</dbReference>
<dbReference type="Proteomes" id="UP000460435">
    <property type="component" value="Unassembled WGS sequence"/>
</dbReference>
<name>A0A7K3M845_9ACTN</name>
<dbReference type="InterPro" id="IPR007061">
    <property type="entry name" value="MST-like"/>
</dbReference>
<dbReference type="RefSeq" id="WP_162451836.1">
    <property type="nucleotide sequence ID" value="NZ_WLZY01000006.1"/>
</dbReference>
<comment type="caution">
    <text evidence="1">The sequence shown here is derived from an EMBL/GenBank/DDBJ whole genome shotgun (WGS) entry which is preliminary data.</text>
</comment>
<sequence>MNNAAEPPHTLTDPKELLLGYLDYYRLAVERKLDGLSDAELRSSRLPSGWTPLELVNHLVHMERRWLCWGFSAENVDGPWDDHDDGRWVVPREATAEQLVAVLHAGGERTRRIVESAGLSDRAGLGGRFRTAEECPTLIWTLFHVLQEYARHAGHLDIARELADGALGE</sequence>
<dbReference type="EMBL" id="WLZY01000006">
    <property type="protein sequence ID" value="NDL59167.1"/>
    <property type="molecule type" value="Genomic_DNA"/>
</dbReference>